<dbReference type="RefSeq" id="XP_009835480.1">
    <property type="nucleotide sequence ID" value="XM_009837178.1"/>
</dbReference>
<keyword evidence="8" id="KW-1133">Transmembrane helix</keyword>
<keyword evidence="8" id="KW-0812">Transmembrane</keyword>
<sequence length="1432" mass="152193">MHAGRLLGAALALVHILLTPTFAAVVVWDNTVATGDVVVPAGQTVVLRNRNIVRGQLTIEAGAAVTVDPTCDSVYLQVGNVEINGILSIGSAAAPFTKTATVALGCEKPALYPATDDRRYGVNVRQGGSLQLFGSKGTKVPWTKLALTAVEGTTCITLADDTTGDWAVGDSIIITTTDFDPTLTERRTITGFRSTCVEIDSPLNYMHYGAFTQGIDQRAEVGLLSRNIQLVGCTTSGLVGGHLKMNQGFRTAQLSGVEIRAFGQGDVIGRYSIHFHLTGNVAATNSFVKASAIHSSYMRAITIHGTQSVLVERNVAYNITGHAMFLEDGAEFNNTFRGNLVAWVRQKTSGAFRLGSDALQGLSAFWITNADNVFEDNVVAGVEGTGFWLHTRARPKLPSFKTGLYPTVAPHKIPLRKCTGNSAHSVWNGFRIDSVDFDQDDQPAQDYTGAPSLAYEPMALTVISNFTTHHARQGGWFRIFQIVLDNWNVADCREGIQFLTTGNTATMPINGTIRNSHFVGSSSNRGNQFTSAFQKINFIEARSDSALLLADVIQMAVTLYDGPHYIENTTFENYISYPCFNYYSTAFGARAFNTFMMATTTQSTNNKFINTEFPVFMYDRVSDGGKTTLMLDTDGSISGQRNAVIAPDWDFYYTPSCVRNGGYGLACPQRYNNIEIVQIDGDGTNLAKYGELYVVRANLASRSGGLAPPPPGLSFQGQYIPAAGGYLYHPSLSVGATYVMGFTTRTPPILRVNIVNGQQGDTHTIAFSYPRGTTITSVMNVANQALNRATSLLDRTCVNCFFYDSTLDLLVLRLKQLLPRIDPTLPCPASGCDGVVVRATFRSATSSTSVTDCSTRGAPLQTLDDAWLQTSFSNKESFSLDMPINLDWCQIGDPCLESIDVGNREQGILAYADFPCNGIGCYSNKCRYCKLSFSASNQPFLPCPFETRRATGSPTTTPSSSPVPPSTPTSTPTSATGGACSTYVSVGDSAVGISAMPDLACSVDNNRTGCFLSRCRFCMARDTPLSRVFVPCTTTPPTCASLVTPGDQAVGISAVTDTKCPNSVLAGCFADNCRYCQTRPTTQSWRFGLCSKAAPSTTMTAVPTTKPPSTTTQTPLTATPCDPTTTTMPPPRPTTILPITTTTTPAPVTTTMTPSPTAVSPACASLVSNGDQSVGISAVPDPNCPNSVLPGCFASKCRYCQTRPTTQSWRYGPCIVPAPTTTTTVAPTTKVPVTTTQARTTAATTTSPSPTTTTSPPLATTTTPACGVSIGDAASGLGAFYDPSCANGGLGCYSKLCRFCRKSPVGMYVICPPTVATPKGITNNIQGDSANVAASFSTTTNTSDGANASAVSSSAHDLTAAEQATGVAILLTLSVVLALVVKADIRRRQLADKAAKVAVPSILTFDATALDNNDNDIAVVDVVDVAPQDSIL</sequence>
<feature type="region of interest" description="Disordered" evidence="7">
    <location>
        <begin position="951"/>
        <end position="976"/>
    </location>
</feature>
<feature type="chain" id="PRO_5004842129" description="G8 domain-containing protein" evidence="9">
    <location>
        <begin position="24"/>
        <end position="1432"/>
    </location>
</feature>
<dbReference type="Pfam" id="PF10162">
    <property type="entry name" value="G8"/>
    <property type="match status" value="1"/>
</dbReference>
<dbReference type="PANTHER" id="PTHR15535">
    <property type="entry name" value="TRANSMEMBRANE PROTEIN 2-RELATED"/>
    <property type="match status" value="1"/>
</dbReference>
<keyword evidence="9" id="KW-0732">Signal</keyword>
<feature type="signal peptide" evidence="9">
    <location>
        <begin position="1"/>
        <end position="23"/>
    </location>
</feature>
<dbReference type="SUPFAM" id="SSF51126">
    <property type="entry name" value="Pectin lyase-like"/>
    <property type="match status" value="1"/>
</dbReference>
<dbReference type="PANTHER" id="PTHR15535:SF17">
    <property type="entry name" value="TRANSMEMBRANE PROTEIN"/>
    <property type="match status" value="1"/>
</dbReference>
<dbReference type="InterPro" id="IPR019316">
    <property type="entry name" value="G8_domain"/>
</dbReference>
<feature type="compositionally biased region" description="Low complexity" evidence="7">
    <location>
        <begin position="1100"/>
        <end position="1127"/>
    </location>
</feature>
<dbReference type="PROSITE" id="PS51484">
    <property type="entry name" value="G8"/>
    <property type="match status" value="1"/>
</dbReference>
<dbReference type="SMART" id="SM01225">
    <property type="entry name" value="G8"/>
    <property type="match status" value="1"/>
</dbReference>
<evidence type="ECO:0000256" key="9">
    <source>
        <dbReference type="SAM" id="SignalP"/>
    </source>
</evidence>
<dbReference type="GeneID" id="20812577"/>
<dbReference type="InterPro" id="IPR011050">
    <property type="entry name" value="Pectin_lyase_fold/virulence"/>
</dbReference>
<comment type="similarity">
    <text evidence="2">Belongs to the CEMIP family.</text>
</comment>
<feature type="transmembrane region" description="Helical" evidence="8">
    <location>
        <begin position="1364"/>
        <end position="1381"/>
    </location>
</feature>
<dbReference type="GO" id="GO:0005886">
    <property type="term" value="C:plasma membrane"/>
    <property type="evidence" value="ECO:0007669"/>
    <property type="project" value="UniProtKB-SubCell"/>
</dbReference>
<comment type="subcellular location">
    <subcellularLocation>
        <location evidence="1">Cell membrane</location>
    </subcellularLocation>
</comment>
<dbReference type="InterPro" id="IPR055400">
    <property type="entry name" value="CEMIP_X"/>
</dbReference>
<dbReference type="VEuPathDB" id="FungiDB:H257_10581"/>
<accession>W4G6R2</accession>
<gene>
    <name evidence="11" type="ORF">H257_10581</name>
</gene>
<dbReference type="Pfam" id="PF24606">
    <property type="entry name" value="CEMIP_beta-hel"/>
    <property type="match status" value="1"/>
</dbReference>
<evidence type="ECO:0000256" key="4">
    <source>
        <dbReference type="ARBA" id="ARBA00022801"/>
    </source>
</evidence>
<feature type="compositionally biased region" description="Low complexity" evidence="7">
    <location>
        <begin position="1134"/>
        <end position="1154"/>
    </location>
</feature>
<feature type="domain" description="G8" evidence="10">
    <location>
        <begin position="26"/>
        <end position="147"/>
    </location>
</feature>
<keyword evidence="4" id="KW-0378">Hydrolase</keyword>
<evidence type="ECO:0000256" key="1">
    <source>
        <dbReference type="ARBA" id="ARBA00004236"/>
    </source>
</evidence>
<dbReference type="InterPro" id="IPR055401">
    <property type="entry name" value="CEMIP_beta-hel_dom"/>
</dbReference>
<evidence type="ECO:0000256" key="3">
    <source>
        <dbReference type="ARBA" id="ARBA00022475"/>
    </source>
</evidence>
<feature type="region of interest" description="Disordered" evidence="7">
    <location>
        <begin position="1098"/>
        <end position="1154"/>
    </location>
</feature>
<keyword evidence="8" id="KW-0472">Membrane</keyword>
<reference evidence="11" key="1">
    <citation type="submission" date="2013-12" db="EMBL/GenBank/DDBJ databases">
        <title>The Genome Sequence of Aphanomyces astaci APO3.</title>
        <authorList>
            <consortium name="The Broad Institute Genomics Platform"/>
            <person name="Russ C."/>
            <person name="Tyler B."/>
            <person name="van West P."/>
            <person name="Dieguez-Uribeondo J."/>
            <person name="Young S.K."/>
            <person name="Zeng Q."/>
            <person name="Gargeya S."/>
            <person name="Fitzgerald M."/>
            <person name="Abouelleil A."/>
            <person name="Alvarado L."/>
            <person name="Chapman S.B."/>
            <person name="Gainer-Dewar J."/>
            <person name="Goldberg J."/>
            <person name="Griggs A."/>
            <person name="Gujja S."/>
            <person name="Hansen M."/>
            <person name="Howarth C."/>
            <person name="Imamovic A."/>
            <person name="Ireland A."/>
            <person name="Larimer J."/>
            <person name="McCowan C."/>
            <person name="Murphy C."/>
            <person name="Pearson M."/>
            <person name="Poon T.W."/>
            <person name="Priest M."/>
            <person name="Roberts A."/>
            <person name="Saif S."/>
            <person name="Shea T."/>
            <person name="Sykes S."/>
            <person name="Wortman J."/>
            <person name="Nusbaum C."/>
            <person name="Birren B."/>
        </authorList>
    </citation>
    <scope>NUCLEOTIDE SEQUENCE [LARGE SCALE GENOMIC DNA]</scope>
    <source>
        <strain evidence="11">APO3</strain>
    </source>
</reference>
<dbReference type="Pfam" id="PF24605">
    <property type="entry name" value="CEMIP_X"/>
    <property type="match status" value="1"/>
</dbReference>
<dbReference type="OrthoDB" id="190675at2759"/>
<evidence type="ECO:0000256" key="8">
    <source>
        <dbReference type="SAM" id="Phobius"/>
    </source>
</evidence>
<dbReference type="InterPro" id="IPR052252">
    <property type="entry name" value="CEMIP/CEMIP2"/>
</dbReference>
<dbReference type="STRING" id="112090.W4G6R2"/>
<dbReference type="EMBL" id="KI913142">
    <property type="protein sequence ID" value="ETV74976.1"/>
    <property type="molecule type" value="Genomic_DNA"/>
</dbReference>
<evidence type="ECO:0000256" key="5">
    <source>
        <dbReference type="ARBA" id="ARBA00023180"/>
    </source>
</evidence>
<organism evidence="11">
    <name type="scientific">Aphanomyces astaci</name>
    <name type="common">Crayfish plague agent</name>
    <dbReference type="NCBI Taxonomy" id="112090"/>
    <lineage>
        <taxon>Eukaryota</taxon>
        <taxon>Sar</taxon>
        <taxon>Stramenopiles</taxon>
        <taxon>Oomycota</taxon>
        <taxon>Saprolegniomycetes</taxon>
        <taxon>Saprolegniales</taxon>
        <taxon>Verrucalvaceae</taxon>
        <taxon>Aphanomyces</taxon>
    </lineage>
</organism>
<name>W4G6R2_APHAT</name>
<keyword evidence="6" id="KW-0326">Glycosidase</keyword>
<protein>
    <recommendedName>
        <fullName evidence="10">G8 domain-containing protein</fullName>
    </recommendedName>
</protein>
<dbReference type="GO" id="GO:0016798">
    <property type="term" value="F:hydrolase activity, acting on glycosyl bonds"/>
    <property type="evidence" value="ECO:0007669"/>
    <property type="project" value="UniProtKB-KW"/>
</dbReference>
<evidence type="ECO:0000313" key="11">
    <source>
        <dbReference type="EMBL" id="ETV74976.1"/>
    </source>
</evidence>
<evidence type="ECO:0000256" key="7">
    <source>
        <dbReference type="SAM" id="MobiDB-lite"/>
    </source>
</evidence>
<feature type="compositionally biased region" description="Low complexity" evidence="7">
    <location>
        <begin position="951"/>
        <end position="960"/>
    </location>
</feature>
<proteinExistence type="inferred from homology"/>
<evidence type="ECO:0000256" key="6">
    <source>
        <dbReference type="ARBA" id="ARBA00023295"/>
    </source>
</evidence>
<keyword evidence="3" id="KW-1003">Cell membrane</keyword>
<evidence type="ECO:0000259" key="10">
    <source>
        <dbReference type="PROSITE" id="PS51484"/>
    </source>
</evidence>
<evidence type="ECO:0000256" key="2">
    <source>
        <dbReference type="ARBA" id="ARBA00007586"/>
    </source>
</evidence>
<keyword evidence="5" id="KW-0325">Glycoprotein</keyword>
<feature type="region of interest" description="Disordered" evidence="7">
    <location>
        <begin position="1236"/>
        <end position="1260"/>
    </location>
</feature>